<evidence type="ECO:0000313" key="3">
    <source>
        <dbReference type="EMBL" id="MDZ5660533.1"/>
    </source>
</evidence>
<dbReference type="Proteomes" id="UP001291999">
    <property type="component" value="Unassembled WGS sequence"/>
</dbReference>
<dbReference type="Gene3D" id="3.40.630.10">
    <property type="entry name" value="Zn peptidases"/>
    <property type="match status" value="1"/>
</dbReference>
<sequence>MNQFSGTDQSTLPTTAPAPALGRALGDAPADAPGSGALSRRRLLAGAAGGVALVAAGQPAWAADATRPGALRGPALRPRDNQVVRKIRPARALADLEVLSERIGPRIGGTASEKAAAEFALTSFRSAGCSDVRLEPFAVADKFLADIGDPDGQLPDDICWQAGASPDAGLDTTVTGRVLDVKAATAPVWPTDPAAVTGAVLLADDAQDASPVTRVELRAAFVLEAQRRGAAAVVLLPADLEYPRRASATSPRLVPTTSTTAPPWTPVATIPVLGVAQVQKRLLREDLVVRPLRLTIGTTSHRGLTSNNVFADIPGRQGRNGSVVYISGHYDSVIGAPGANDDGSGTVLTLELARVLTRLPKADATIRLALWGSEEQGLLGSRHHVSQLTQAQRDRVRGVFQNDMVGTSWSPATRYWLLSFSGTGNATTDRIQAAAARLGYEPQISPVTQRGASDHQSFQEVGIASANFSWRGESTPALLEPPYHSPEDTIARNISMDRLTVSMEMIGCAAYDLAN</sequence>
<proteinExistence type="predicted"/>
<dbReference type="RefSeq" id="WP_322423028.1">
    <property type="nucleotide sequence ID" value="NZ_JAXQPW010000001.1"/>
</dbReference>
<feature type="region of interest" description="Disordered" evidence="1">
    <location>
        <begin position="1"/>
        <end position="36"/>
    </location>
</feature>
<dbReference type="PANTHER" id="PTHR12147:SF26">
    <property type="entry name" value="PEPTIDASE M28 DOMAIN-CONTAINING PROTEIN"/>
    <property type="match status" value="1"/>
</dbReference>
<dbReference type="InterPro" id="IPR007484">
    <property type="entry name" value="Peptidase_M28"/>
</dbReference>
<dbReference type="Gene3D" id="3.50.30.30">
    <property type="match status" value="1"/>
</dbReference>
<feature type="domain" description="Peptidase M28" evidence="2">
    <location>
        <begin position="308"/>
        <end position="502"/>
    </location>
</feature>
<reference evidence="3 4" key="1">
    <citation type="submission" date="2023-11" db="EMBL/GenBank/DDBJ databases">
        <title>Novel species in genus Nocardioides.</title>
        <authorList>
            <person name="Zhou H."/>
        </authorList>
    </citation>
    <scope>NUCLEOTIDE SEQUENCE [LARGE SCALE GENOMIC DNA]</scope>
    <source>
        <strain evidence="3 4">S-58</strain>
    </source>
</reference>
<dbReference type="InterPro" id="IPR045175">
    <property type="entry name" value="M28_fam"/>
</dbReference>
<evidence type="ECO:0000313" key="4">
    <source>
        <dbReference type="Proteomes" id="UP001291999"/>
    </source>
</evidence>
<dbReference type="EMBL" id="JAXQPW010000001">
    <property type="protein sequence ID" value="MDZ5660533.1"/>
    <property type="molecule type" value="Genomic_DNA"/>
</dbReference>
<dbReference type="SUPFAM" id="SSF53187">
    <property type="entry name" value="Zn-dependent exopeptidases"/>
    <property type="match status" value="1"/>
</dbReference>
<dbReference type="PROSITE" id="PS51318">
    <property type="entry name" value="TAT"/>
    <property type="match status" value="1"/>
</dbReference>
<dbReference type="PANTHER" id="PTHR12147">
    <property type="entry name" value="METALLOPEPTIDASE M28 FAMILY MEMBER"/>
    <property type="match status" value="1"/>
</dbReference>
<evidence type="ECO:0000256" key="1">
    <source>
        <dbReference type="SAM" id="MobiDB-lite"/>
    </source>
</evidence>
<comment type="caution">
    <text evidence="3">The sequence shown here is derived from an EMBL/GenBank/DDBJ whole genome shotgun (WGS) entry which is preliminary data.</text>
</comment>
<dbReference type="InterPro" id="IPR006311">
    <property type="entry name" value="TAT_signal"/>
</dbReference>
<organism evidence="3 4">
    <name type="scientific">Nocardioides renjunii</name>
    <dbReference type="NCBI Taxonomy" id="3095075"/>
    <lineage>
        <taxon>Bacteria</taxon>
        <taxon>Bacillati</taxon>
        <taxon>Actinomycetota</taxon>
        <taxon>Actinomycetes</taxon>
        <taxon>Propionibacteriales</taxon>
        <taxon>Nocardioidaceae</taxon>
        <taxon>Nocardioides</taxon>
    </lineage>
</organism>
<dbReference type="Pfam" id="PF04389">
    <property type="entry name" value="Peptidase_M28"/>
    <property type="match status" value="1"/>
</dbReference>
<name>A0ABU5K6R8_9ACTN</name>
<accession>A0ABU5K6R8</accession>
<feature type="compositionally biased region" description="Low complexity" evidence="1">
    <location>
        <begin position="10"/>
        <end position="36"/>
    </location>
</feature>
<evidence type="ECO:0000259" key="2">
    <source>
        <dbReference type="Pfam" id="PF04389"/>
    </source>
</evidence>
<keyword evidence="4" id="KW-1185">Reference proteome</keyword>
<protein>
    <submittedName>
        <fullName evidence="3">M20/M25/M40 family metallo-hydrolase</fullName>
    </submittedName>
</protein>
<gene>
    <name evidence="3" type="ORF">SFC79_02050</name>
</gene>